<evidence type="ECO:0000256" key="3">
    <source>
        <dbReference type="ARBA" id="ARBA00022679"/>
    </source>
</evidence>
<keyword evidence="4 6" id="KW-0472">Membrane</keyword>
<dbReference type="InterPro" id="IPR003406">
    <property type="entry name" value="Glyco_trans_14"/>
</dbReference>
<accession>A0A0K0EUV4</accession>
<reference evidence="7" key="1">
    <citation type="submission" date="2014-07" db="EMBL/GenBank/DDBJ databases">
        <authorList>
            <person name="Martin A.A"/>
            <person name="De Silva N."/>
        </authorList>
    </citation>
    <scope>NUCLEOTIDE SEQUENCE</scope>
</reference>
<reference evidence="8" key="2">
    <citation type="submission" date="2015-08" db="UniProtKB">
        <authorList>
            <consortium name="WormBaseParasite"/>
        </authorList>
    </citation>
    <scope>IDENTIFICATION</scope>
</reference>
<keyword evidence="5" id="KW-0325">Glycoprotein</keyword>
<name>A0A0K0EUV4_STRVS</name>
<keyword evidence="3" id="KW-0808">Transferase</keyword>
<dbReference type="AlphaFoldDB" id="A0A0K0EUV4"/>
<evidence type="ECO:0000256" key="2">
    <source>
        <dbReference type="ARBA" id="ARBA00022676"/>
    </source>
</evidence>
<organism evidence="7 8">
    <name type="scientific">Strongyloides venezuelensis</name>
    <name type="common">Threadworm</name>
    <dbReference type="NCBI Taxonomy" id="75913"/>
    <lineage>
        <taxon>Eukaryota</taxon>
        <taxon>Metazoa</taxon>
        <taxon>Ecdysozoa</taxon>
        <taxon>Nematoda</taxon>
        <taxon>Chromadorea</taxon>
        <taxon>Rhabditida</taxon>
        <taxon>Tylenchina</taxon>
        <taxon>Panagrolaimomorpha</taxon>
        <taxon>Strongyloidoidea</taxon>
        <taxon>Strongyloididae</taxon>
        <taxon>Strongyloides</taxon>
    </lineage>
</organism>
<keyword evidence="6" id="KW-0812">Transmembrane</keyword>
<dbReference type="PANTHER" id="PTHR46671:SF7">
    <property type="entry name" value="CORE-2_I-BRANCHING ENZYME"/>
    <property type="match status" value="1"/>
</dbReference>
<proteinExistence type="predicted"/>
<dbReference type="PANTHER" id="PTHR46671">
    <property type="entry name" value="PROTEIN CBG11221"/>
    <property type="match status" value="1"/>
</dbReference>
<evidence type="ECO:0000256" key="1">
    <source>
        <dbReference type="ARBA" id="ARBA00004606"/>
    </source>
</evidence>
<evidence type="ECO:0000256" key="4">
    <source>
        <dbReference type="ARBA" id="ARBA00023136"/>
    </source>
</evidence>
<dbReference type="WBParaSite" id="SVE_0030000.1">
    <property type="protein sequence ID" value="SVE_0030000.1"/>
    <property type="gene ID" value="SVE_0030000"/>
</dbReference>
<comment type="subcellular location">
    <subcellularLocation>
        <location evidence="1">Membrane</location>
        <topology evidence="1">Single-pass type II membrane protein</topology>
    </subcellularLocation>
</comment>
<dbReference type="GO" id="GO:0016757">
    <property type="term" value="F:glycosyltransferase activity"/>
    <property type="evidence" value="ECO:0007669"/>
    <property type="project" value="UniProtKB-KW"/>
</dbReference>
<evidence type="ECO:0000256" key="6">
    <source>
        <dbReference type="SAM" id="Phobius"/>
    </source>
</evidence>
<keyword evidence="2" id="KW-0328">Glycosyltransferase</keyword>
<sequence>MNIIVLKGMFRAKVFAIFTVTAVLFCIILLFLPVNFIFNDTEYKVLFISEYPKGYINNKVYNDTNIPSFWKPKNFNLNCSGILEGNLNDIKQGTIKRFTSKDLPEDLDLSCEGIRSRGYYPSKPLSKLEESYPIAYARNVYNNYYTLELQFLLSYAPQNHYCFAIDKKAVAFRKQMESLAKCFDNVYITDTSYPMTSGGRNQALSSYECMKHLVTKKWNYLFILQNDDFPLKSNLEIVQILIARNGTMDIGYTNPNALIKARIDLSRKWDHKSLNFTNDSNDNNNNFNNNLLNTSMTFQKGYYPNGLPRESVDYLVNTINITTYLNQINIGRYGEDEMVWQTLFNDGFLQIPQWVHHDCLSNYYQEATYMVRYAIWTASSCKSKLFSHSLCVMGVEMLRELKDNPKFFAYKFKADQDMGAIFCYSEYIYNKTYFARSSNVNIEYYLNLPQTKYQNANKEEKAHIIENCKKEKKW</sequence>
<dbReference type="STRING" id="75913.A0A0K0EUV4"/>
<dbReference type="Pfam" id="PF02485">
    <property type="entry name" value="Branch"/>
    <property type="match status" value="1"/>
</dbReference>
<evidence type="ECO:0000313" key="7">
    <source>
        <dbReference type="Proteomes" id="UP000035680"/>
    </source>
</evidence>
<protein>
    <submittedName>
        <fullName evidence="8">Core-2/I-branching beta-1,6-N-acetylglucosaminyltransferase family protein</fullName>
    </submittedName>
</protein>
<evidence type="ECO:0000313" key="8">
    <source>
        <dbReference type="WBParaSite" id="SVE_0030000.1"/>
    </source>
</evidence>
<dbReference type="Proteomes" id="UP000035680">
    <property type="component" value="Unassembled WGS sequence"/>
</dbReference>
<keyword evidence="6" id="KW-1133">Transmembrane helix</keyword>
<dbReference type="GO" id="GO:0016020">
    <property type="term" value="C:membrane"/>
    <property type="evidence" value="ECO:0007669"/>
    <property type="project" value="UniProtKB-SubCell"/>
</dbReference>
<evidence type="ECO:0000256" key="5">
    <source>
        <dbReference type="ARBA" id="ARBA00023180"/>
    </source>
</evidence>
<keyword evidence="7" id="KW-1185">Reference proteome</keyword>
<feature type="transmembrane region" description="Helical" evidence="6">
    <location>
        <begin position="12"/>
        <end position="38"/>
    </location>
</feature>